<sequence length="301" mass="32392">MMTTSPFAGEEALPKDVLDVDYNARASVSEQAFADEMARYRRLSEEACAPLGGLRDVVYDQTSGETLDIFGVREGEARPVFLFVHGGYWRALSKQDSGFMASMLAQKGIATAVVDYTLAPAVSLSEIVRQVRAALAFLWREGKVHGVDPERIFVGGSSAGGHLTGALLSAGWHEEFGIPTNVIKGAMPVSGLFHLAPIARSFVQEWMSLTPQEVADLSPAENIPASGPPIIVAYAEGEPAGFRRQSRAYHEMWSAAGLTSTLMEVPDRHHFDVISDLADADTDLARALVAMIEGSPERAAA</sequence>
<gene>
    <name evidence="3" type="ORF">R2G56_17390</name>
</gene>
<proteinExistence type="predicted"/>
<protein>
    <submittedName>
        <fullName evidence="3">Alpha/beta hydrolase</fullName>
    </submittedName>
</protein>
<dbReference type="InterPro" id="IPR050300">
    <property type="entry name" value="GDXG_lipolytic_enzyme"/>
</dbReference>
<accession>A0ABU4AP98</accession>
<dbReference type="PANTHER" id="PTHR48081:SF33">
    <property type="entry name" value="KYNURENINE FORMAMIDASE"/>
    <property type="match status" value="1"/>
</dbReference>
<evidence type="ECO:0000313" key="4">
    <source>
        <dbReference type="Proteomes" id="UP001185659"/>
    </source>
</evidence>
<feature type="domain" description="BD-FAE-like" evidence="2">
    <location>
        <begin position="67"/>
        <end position="164"/>
    </location>
</feature>
<dbReference type="RefSeq" id="WP_317562095.1">
    <property type="nucleotide sequence ID" value="NZ_JAWLIP010000008.1"/>
</dbReference>
<organism evidence="3 4">
    <name type="scientific">Nitratireductor aquimarinus</name>
    <dbReference type="NCBI Taxonomy" id="889300"/>
    <lineage>
        <taxon>Bacteria</taxon>
        <taxon>Pseudomonadati</taxon>
        <taxon>Pseudomonadota</taxon>
        <taxon>Alphaproteobacteria</taxon>
        <taxon>Hyphomicrobiales</taxon>
        <taxon>Phyllobacteriaceae</taxon>
        <taxon>Nitratireductor</taxon>
    </lineage>
</organism>
<dbReference type="GO" id="GO:0016787">
    <property type="term" value="F:hydrolase activity"/>
    <property type="evidence" value="ECO:0007669"/>
    <property type="project" value="UniProtKB-KW"/>
</dbReference>
<evidence type="ECO:0000259" key="2">
    <source>
        <dbReference type="Pfam" id="PF20434"/>
    </source>
</evidence>
<keyword evidence="4" id="KW-1185">Reference proteome</keyword>
<keyword evidence="1 3" id="KW-0378">Hydrolase</keyword>
<dbReference type="Gene3D" id="3.40.50.1820">
    <property type="entry name" value="alpha/beta hydrolase"/>
    <property type="match status" value="1"/>
</dbReference>
<dbReference type="InterPro" id="IPR029058">
    <property type="entry name" value="AB_hydrolase_fold"/>
</dbReference>
<reference evidence="3 4" key="1">
    <citation type="submission" date="2023-10" db="EMBL/GenBank/DDBJ databases">
        <authorList>
            <person name="Venkata Ramana C."/>
            <person name="Sasikala C."/>
            <person name="Dhurka M."/>
        </authorList>
    </citation>
    <scope>NUCLEOTIDE SEQUENCE [LARGE SCALE GENOMIC DNA]</scope>
    <source>
        <strain evidence="3 4">KCTC 32151</strain>
    </source>
</reference>
<dbReference type="EMBL" id="JAWLIP010000008">
    <property type="protein sequence ID" value="MDV6228072.1"/>
    <property type="molecule type" value="Genomic_DNA"/>
</dbReference>
<dbReference type="Pfam" id="PF20434">
    <property type="entry name" value="BD-FAE"/>
    <property type="match status" value="1"/>
</dbReference>
<evidence type="ECO:0000313" key="3">
    <source>
        <dbReference type="EMBL" id="MDV6228072.1"/>
    </source>
</evidence>
<name>A0ABU4AP98_9HYPH</name>
<dbReference type="SUPFAM" id="SSF53474">
    <property type="entry name" value="alpha/beta-Hydrolases"/>
    <property type="match status" value="1"/>
</dbReference>
<comment type="caution">
    <text evidence="3">The sequence shown here is derived from an EMBL/GenBank/DDBJ whole genome shotgun (WGS) entry which is preliminary data.</text>
</comment>
<dbReference type="InterPro" id="IPR049492">
    <property type="entry name" value="BD-FAE-like_dom"/>
</dbReference>
<dbReference type="PANTHER" id="PTHR48081">
    <property type="entry name" value="AB HYDROLASE SUPERFAMILY PROTEIN C4A8.06C"/>
    <property type="match status" value="1"/>
</dbReference>
<dbReference type="Proteomes" id="UP001185659">
    <property type="component" value="Unassembled WGS sequence"/>
</dbReference>
<evidence type="ECO:0000256" key="1">
    <source>
        <dbReference type="ARBA" id="ARBA00022801"/>
    </source>
</evidence>